<dbReference type="InterPro" id="IPR000898">
    <property type="entry name" value="Indolamine_dOase"/>
</dbReference>
<dbReference type="GO" id="GO:0033754">
    <property type="term" value="F:indoleamine 2,3-dioxygenase activity"/>
    <property type="evidence" value="ECO:0007669"/>
    <property type="project" value="TreeGrafter"/>
</dbReference>
<dbReference type="InterPro" id="IPR037217">
    <property type="entry name" value="Trp/Indoleamine_2_3_dOase-like"/>
</dbReference>
<organism evidence="4 5">
    <name type="scientific">Lingula anatina</name>
    <name type="common">Brachiopod</name>
    <name type="synonym">Lingula unguis</name>
    <dbReference type="NCBI Taxonomy" id="7574"/>
    <lineage>
        <taxon>Eukaryota</taxon>
        <taxon>Metazoa</taxon>
        <taxon>Spiralia</taxon>
        <taxon>Lophotrochozoa</taxon>
        <taxon>Brachiopoda</taxon>
        <taxon>Linguliformea</taxon>
        <taxon>Lingulata</taxon>
        <taxon>Lingulida</taxon>
        <taxon>Linguloidea</taxon>
        <taxon>Lingulidae</taxon>
        <taxon>Lingula</taxon>
    </lineage>
</organism>
<sequence>MAKQQKCAYSAYLPTFYAKFGGGYPPRPVFNEWPTCCQIYQDVCLEMPEKLYTLNSSEKFREWMEEELSRVDLLKVDMAITSLIDKDCISLLAGYLACLSYLAHAYRWGTVPTTSLERERSTLEFPDCLWDPFKKVNDYFGLPYRGNHFSLMACNAIYDESGSPVSMKFKWNYDPKIANQESNFMLLMAKAECEAPHTLNSLAEYLDLLQTFKTSDDRNDVEQQMIEKVYLAKRHLSALLRQANKIMDDSFISREVFAPHIQGMIAWGLDTDVGSSAAENLIFQTLNVFCDMEGASKMSRFGKRTRKSIPETSRVLLAKFEESTKENLFPTEKLAQAKADLITVFYSFILGHARKVPGYIAKSPMTASRFLRKDLVSSFKRNMKERCDEVSFARNKALGRSSDGDISGNRIEKSVVSSQSKPLFCWRKAFLTSRLRLLTLFNHYPELIIAFVYLPFTLTFSI</sequence>
<dbReference type="SUPFAM" id="SSF140959">
    <property type="entry name" value="Indolic compounds 2,3-dioxygenase-like"/>
    <property type="match status" value="1"/>
</dbReference>
<keyword evidence="2" id="KW-0479">Metal-binding</keyword>
<gene>
    <name evidence="5" type="primary">LOC106175271</name>
</gene>
<dbReference type="GO" id="GO:0034354">
    <property type="term" value="P:'de novo' NAD+ biosynthetic process from L-tryptophan"/>
    <property type="evidence" value="ECO:0007669"/>
    <property type="project" value="TreeGrafter"/>
</dbReference>
<dbReference type="PANTHER" id="PTHR28657">
    <property type="entry name" value="INDOLEAMINE 2,3-DIOXYGENASE"/>
    <property type="match status" value="1"/>
</dbReference>
<evidence type="ECO:0000256" key="1">
    <source>
        <dbReference type="ARBA" id="ARBA00007119"/>
    </source>
</evidence>
<comment type="similarity">
    <text evidence="1">Belongs to the indoleamine 2,3-dioxygenase family.</text>
</comment>
<dbReference type="AlphaFoldDB" id="A0A1S3JQH9"/>
<proteinExistence type="inferred from homology"/>
<dbReference type="GO" id="GO:0005737">
    <property type="term" value="C:cytoplasm"/>
    <property type="evidence" value="ECO:0007669"/>
    <property type="project" value="TreeGrafter"/>
</dbReference>
<protein>
    <submittedName>
        <fullName evidence="5">Uncharacterized protein LOC106175271</fullName>
    </submittedName>
</protein>
<dbReference type="GO" id="GO:0046872">
    <property type="term" value="F:metal ion binding"/>
    <property type="evidence" value="ECO:0007669"/>
    <property type="project" value="UniProtKB-KW"/>
</dbReference>
<dbReference type="GO" id="GO:0020037">
    <property type="term" value="F:heme binding"/>
    <property type="evidence" value="ECO:0007669"/>
    <property type="project" value="InterPro"/>
</dbReference>
<keyword evidence="3" id="KW-0408">Iron</keyword>
<dbReference type="RefSeq" id="XP_013412638.1">
    <property type="nucleotide sequence ID" value="XM_013557184.1"/>
</dbReference>
<evidence type="ECO:0000313" key="4">
    <source>
        <dbReference type="Proteomes" id="UP000085678"/>
    </source>
</evidence>
<dbReference type="GO" id="GO:0019441">
    <property type="term" value="P:L-tryptophan catabolic process to kynurenine"/>
    <property type="evidence" value="ECO:0007669"/>
    <property type="project" value="InterPro"/>
</dbReference>
<reference evidence="5" key="1">
    <citation type="submission" date="2025-08" db="UniProtKB">
        <authorList>
            <consortium name="RefSeq"/>
        </authorList>
    </citation>
    <scope>IDENTIFICATION</scope>
    <source>
        <tissue evidence="5">Gonads</tissue>
    </source>
</reference>
<dbReference type="OrthoDB" id="4662583at2759"/>
<evidence type="ECO:0000313" key="5">
    <source>
        <dbReference type="RefSeq" id="XP_013412638.1"/>
    </source>
</evidence>
<dbReference type="KEGG" id="lak:106175271"/>
<dbReference type="Proteomes" id="UP000085678">
    <property type="component" value="Unplaced"/>
</dbReference>
<dbReference type="PANTHER" id="PTHR28657:SF11">
    <property type="entry name" value="INDOLEAMINE 2,3-DIOXYGENASE"/>
    <property type="match status" value="1"/>
</dbReference>
<evidence type="ECO:0000256" key="2">
    <source>
        <dbReference type="ARBA" id="ARBA00022723"/>
    </source>
</evidence>
<name>A0A1S3JQH9_LINAN</name>
<keyword evidence="4" id="KW-1185">Reference proteome</keyword>
<dbReference type="GeneID" id="106175271"/>
<accession>A0A1S3JQH9</accession>
<dbReference type="InParanoid" id="A0A1S3JQH9"/>
<evidence type="ECO:0000256" key="3">
    <source>
        <dbReference type="ARBA" id="ARBA00023004"/>
    </source>
</evidence>